<feature type="transmembrane region" description="Helical" evidence="5">
    <location>
        <begin position="102"/>
        <end position="135"/>
    </location>
</feature>
<reference evidence="6" key="1">
    <citation type="journal article" date="2019" name="PLoS Negl. Trop. Dis.">
        <title>Revisiting the worldwide diversity of Leptospira species in the environment.</title>
        <authorList>
            <person name="Vincent A.T."/>
            <person name="Schiettekatte O."/>
            <person name="Bourhy P."/>
            <person name="Veyrier F.J."/>
            <person name="Picardeau M."/>
        </authorList>
    </citation>
    <scope>NUCLEOTIDE SEQUENCE [LARGE SCALE GENOMIC DNA]</scope>
    <source>
        <strain evidence="6">SSS9</strain>
    </source>
</reference>
<evidence type="ECO:0000256" key="1">
    <source>
        <dbReference type="ARBA" id="ARBA00004127"/>
    </source>
</evidence>
<accession>A0A4V3JCW2</accession>
<name>A0A4V3JCW2_9LEPT</name>
<dbReference type="AlphaFoldDB" id="A0A4V3JCW2"/>
<keyword evidence="7" id="KW-1185">Reference proteome</keyword>
<evidence type="ECO:0000256" key="4">
    <source>
        <dbReference type="ARBA" id="ARBA00023136"/>
    </source>
</evidence>
<dbReference type="Gene3D" id="1.20.120.1630">
    <property type="match status" value="1"/>
</dbReference>
<feature type="transmembrane region" description="Helical" evidence="5">
    <location>
        <begin position="12"/>
        <end position="32"/>
    </location>
</feature>
<dbReference type="RefSeq" id="WP_135585673.1">
    <property type="nucleotide sequence ID" value="NZ_RQEP01000005.1"/>
</dbReference>
<comment type="caution">
    <text evidence="6">The sequence shown here is derived from an EMBL/GenBank/DDBJ whole genome shotgun (WGS) entry which is preliminary data.</text>
</comment>
<dbReference type="PANTHER" id="PTHR12714:SF9">
    <property type="entry name" value="PROTEIN-S-ISOPRENYLCYSTEINE O-METHYLTRANSFERASE"/>
    <property type="match status" value="1"/>
</dbReference>
<keyword evidence="6" id="KW-0808">Transferase</keyword>
<evidence type="ECO:0000256" key="3">
    <source>
        <dbReference type="ARBA" id="ARBA00022989"/>
    </source>
</evidence>
<dbReference type="InterPro" id="IPR007318">
    <property type="entry name" value="Phopholipid_MeTrfase"/>
</dbReference>
<keyword evidence="6" id="KW-0489">Methyltransferase</keyword>
<evidence type="ECO:0000313" key="6">
    <source>
        <dbReference type="EMBL" id="TGK07629.1"/>
    </source>
</evidence>
<evidence type="ECO:0000256" key="5">
    <source>
        <dbReference type="SAM" id="Phobius"/>
    </source>
</evidence>
<evidence type="ECO:0000256" key="2">
    <source>
        <dbReference type="ARBA" id="ARBA00022692"/>
    </source>
</evidence>
<keyword evidence="3 5" id="KW-1133">Transmembrane helix</keyword>
<dbReference type="Pfam" id="PF04191">
    <property type="entry name" value="PEMT"/>
    <property type="match status" value="1"/>
</dbReference>
<dbReference type="EMBL" id="RQEP01000005">
    <property type="protein sequence ID" value="TGK07629.1"/>
    <property type="molecule type" value="Genomic_DNA"/>
</dbReference>
<feature type="transmembrane region" description="Helical" evidence="5">
    <location>
        <begin position="44"/>
        <end position="62"/>
    </location>
</feature>
<comment type="subcellular location">
    <subcellularLocation>
        <location evidence="1">Endomembrane system</location>
        <topology evidence="1">Multi-pass membrane protein</topology>
    </subcellularLocation>
</comment>
<dbReference type="GO" id="GO:0012505">
    <property type="term" value="C:endomembrane system"/>
    <property type="evidence" value="ECO:0007669"/>
    <property type="project" value="UniProtKB-SubCell"/>
</dbReference>
<protein>
    <submittedName>
        <fullName evidence="6">Isoprenylcysteine carboxylmethyltransferase family protein</fullName>
    </submittedName>
</protein>
<dbReference type="GO" id="GO:0032259">
    <property type="term" value="P:methylation"/>
    <property type="evidence" value="ECO:0007669"/>
    <property type="project" value="UniProtKB-KW"/>
</dbReference>
<evidence type="ECO:0000313" key="7">
    <source>
        <dbReference type="Proteomes" id="UP000297453"/>
    </source>
</evidence>
<gene>
    <name evidence="6" type="ORF">EHO59_05895</name>
</gene>
<sequence length="171" mass="19762">MVSPKKPIASLAHIRDILLLPFTVTVILPYFVYRPYPIYLSNDLPIRVLGALLIVLGMILLYKTISLFRKQGEGTIAPWEPTQRLIVIGPYRYCRNPMISGVLFILLGETLILLSPYLFALAAVFILINTIYFIYIEEPGLVLRFGQEYTHYKQNVPRWIPNWKPYQGFSK</sequence>
<organism evidence="6 7">
    <name type="scientific">Leptospira semungkisensis</name>
    <dbReference type="NCBI Taxonomy" id="2484985"/>
    <lineage>
        <taxon>Bacteria</taxon>
        <taxon>Pseudomonadati</taxon>
        <taxon>Spirochaetota</taxon>
        <taxon>Spirochaetia</taxon>
        <taxon>Leptospirales</taxon>
        <taxon>Leptospiraceae</taxon>
        <taxon>Leptospira</taxon>
    </lineage>
</organism>
<dbReference type="Proteomes" id="UP000297453">
    <property type="component" value="Unassembled WGS sequence"/>
</dbReference>
<keyword evidence="4 5" id="KW-0472">Membrane</keyword>
<proteinExistence type="predicted"/>
<dbReference type="OrthoDB" id="272002at2"/>
<dbReference type="GO" id="GO:0008168">
    <property type="term" value="F:methyltransferase activity"/>
    <property type="evidence" value="ECO:0007669"/>
    <property type="project" value="UniProtKB-KW"/>
</dbReference>
<dbReference type="PANTHER" id="PTHR12714">
    <property type="entry name" value="PROTEIN-S ISOPRENYLCYSTEINE O-METHYLTRANSFERASE"/>
    <property type="match status" value="1"/>
</dbReference>
<keyword evidence="2 5" id="KW-0812">Transmembrane</keyword>